<dbReference type="AlphaFoldDB" id="A0A8S1P3Q2"/>
<keyword evidence="2" id="KW-1185">Reference proteome</keyword>
<proteinExistence type="predicted"/>
<gene>
    <name evidence="1" type="ORF">PPRIM_AZ9-3.1.T1040177</name>
</gene>
<evidence type="ECO:0000313" key="1">
    <source>
        <dbReference type="EMBL" id="CAD8097682.1"/>
    </source>
</evidence>
<dbReference type="Proteomes" id="UP000688137">
    <property type="component" value="Unassembled WGS sequence"/>
</dbReference>
<accession>A0A8S1P3Q2</accession>
<evidence type="ECO:0000313" key="2">
    <source>
        <dbReference type="Proteomes" id="UP000688137"/>
    </source>
</evidence>
<sequence length="138" mass="16201">MLEPIAYLVLMVDLWRQFDSNLILRTIRQRLDDCINCKFVYLENFQIALFLNNVISLLLRQNHHCQLTFIEGCKECIYGIFDADFPKNEMNIDGICYSICGDGNKIWFDGCFNCKFSSYQNCVIFLRELVMNVNNSIN</sequence>
<name>A0A8S1P3Q2_PARPR</name>
<organism evidence="1 2">
    <name type="scientific">Paramecium primaurelia</name>
    <dbReference type="NCBI Taxonomy" id="5886"/>
    <lineage>
        <taxon>Eukaryota</taxon>
        <taxon>Sar</taxon>
        <taxon>Alveolata</taxon>
        <taxon>Ciliophora</taxon>
        <taxon>Intramacronucleata</taxon>
        <taxon>Oligohymenophorea</taxon>
        <taxon>Peniculida</taxon>
        <taxon>Parameciidae</taxon>
        <taxon>Paramecium</taxon>
    </lineage>
</organism>
<reference evidence="1" key="1">
    <citation type="submission" date="2021-01" db="EMBL/GenBank/DDBJ databases">
        <authorList>
            <consortium name="Genoscope - CEA"/>
            <person name="William W."/>
        </authorList>
    </citation>
    <scope>NUCLEOTIDE SEQUENCE</scope>
</reference>
<dbReference type="EMBL" id="CAJJDM010000107">
    <property type="protein sequence ID" value="CAD8097682.1"/>
    <property type="molecule type" value="Genomic_DNA"/>
</dbReference>
<comment type="caution">
    <text evidence="1">The sequence shown here is derived from an EMBL/GenBank/DDBJ whole genome shotgun (WGS) entry which is preliminary data.</text>
</comment>
<protein>
    <submittedName>
        <fullName evidence="1">Uncharacterized protein</fullName>
    </submittedName>
</protein>